<organism evidence="3 4">
    <name type="scientific">Nocardia ignorata</name>
    <dbReference type="NCBI Taxonomy" id="145285"/>
    <lineage>
        <taxon>Bacteria</taxon>
        <taxon>Bacillati</taxon>
        <taxon>Actinomycetota</taxon>
        <taxon>Actinomycetes</taxon>
        <taxon>Mycobacteriales</taxon>
        <taxon>Nocardiaceae</taxon>
        <taxon>Nocardia</taxon>
    </lineage>
</organism>
<name>A0A4R6P571_NOCIG</name>
<sequence length="325" mass="36095">MTTILAWHVHGSWMSSFVQGPHRYLIPHDPRWGGWALGRCGRPWPAGAEEIAPEALADEHVDVVVAQRPRELELAQRWLGRTPGVDVPLIYVEHNTPSGHAATTRHPMADRDDLTLVHVTEFNRLMWDNGHTRVRVIPHGVLDPGPLYTGELERAATIVNEPVRRWRVTGTDLLAELSDTTPIDVFGMETDHVHTAVDRPQDRVCGHGDLRQDRLHAEVARRRVFVHTPRWTSLGLSVLEAMHIGMPVVAVATTEAAAAVPPEAGVVSTDVSVLGRALQRFVAEPDLAQLAGKAARQWAQTNFGIDQFVERWNDLLADTVEGGRR</sequence>
<evidence type="ECO:0000313" key="4">
    <source>
        <dbReference type="Proteomes" id="UP000295087"/>
    </source>
</evidence>
<dbReference type="EMBL" id="SNXK01000005">
    <property type="protein sequence ID" value="TDP32984.1"/>
    <property type="molecule type" value="Genomic_DNA"/>
</dbReference>
<proteinExistence type="predicted"/>
<dbReference type="InterPro" id="IPR050194">
    <property type="entry name" value="Glycosyltransferase_grp1"/>
</dbReference>
<evidence type="ECO:0000259" key="2">
    <source>
        <dbReference type="Pfam" id="PF00534"/>
    </source>
</evidence>
<dbReference type="Gene3D" id="3.40.50.2000">
    <property type="entry name" value="Glycogen Phosphorylase B"/>
    <property type="match status" value="1"/>
</dbReference>
<dbReference type="GO" id="GO:0016757">
    <property type="term" value="F:glycosyltransferase activity"/>
    <property type="evidence" value="ECO:0007669"/>
    <property type="project" value="InterPro"/>
</dbReference>
<comment type="caution">
    <text evidence="3">The sequence shown here is derived from an EMBL/GenBank/DDBJ whole genome shotgun (WGS) entry which is preliminary data.</text>
</comment>
<evidence type="ECO:0000313" key="3">
    <source>
        <dbReference type="EMBL" id="TDP32984.1"/>
    </source>
</evidence>
<protein>
    <submittedName>
        <fullName evidence="3">Glycosyl transferase family 1</fullName>
    </submittedName>
</protein>
<dbReference type="SUPFAM" id="SSF53756">
    <property type="entry name" value="UDP-Glycosyltransferase/glycogen phosphorylase"/>
    <property type="match status" value="1"/>
</dbReference>
<dbReference type="PANTHER" id="PTHR45947">
    <property type="entry name" value="SULFOQUINOVOSYL TRANSFERASE SQD2"/>
    <property type="match status" value="1"/>
</dbReference>
<dbReference type="InterPro" id="IPR001296">
    <property type="entry name" value="Glyco_trans_1"/>
</dbReference>
<accession>A0A4R6P571</accession>
<evidence type="ECO:0000256" key="1">
    <source>
        <dbReference type="ARBA" id="ARBA00022679"/>
    </source>
</evidence>
<keyword evidence="1 3" id="KW-0808">Transferase</keyword>
<dbReference type="Pfam" id="PF00534">
    <property type="entry name" value="Glycos_transf_1"/>
    <property type="match status" value="1"/>
</dbReference>
<dbReference type="Proteomes" id="UP000295087">
    <property type="component" value="Unassembled WGS sequence"/>
</dbReference>
<reference evidence="3 4" key="1">
    <citation type="submission" date="2019-03" db="EMBL/GenBank/DDBJ databases">
        <title>Genomic Encyclopedia of Type Strains, Phase IV (KMG-IV): sequencing the most valuable type-strain genomes for metagenomic binning, comparative biology and taxonomic classification.</title>
        <authorList>
            <person name="Goeker M."/>
        </authorList>
    </citation>
    <scope>NUCLEOTIDE SEQUENCE [LARGE SCALE GENOMIC DNA]</scope>
    <source>
        <strain evidence="3 4">DSM 44496</strain>
    </source>
</reference>
<dbReference type="AlphaFoldDB" id="A0A4R6P571"/>
<gene>
    <name evidence="3" type="ORF">DFR75_105222</name>
</gene>
<dbReference type="PANTHER" id="PTHR45947:SF3">
    <property type="entry name" value="SULFOQUINOVOSYL TRANSFERASE SQD2"/>
    <property type="match status" value="1"/>
</dbReference>
<dbReference type="RefSeq" id="WP_067489727.1">
    <property type="nucleotide sequence ID" value="NZ_JBHXPO010000003.1"/>
</dbReference>
<feature type="domain" description="Glycosyl transferase family 1" evidence="2">
    <location>
        <begin position="201"/>
        <end position="298"/>
    </location>
</feature>
<keyword evidence="4" id="KW-1185">Reference proteome</keyword>